<sequence length="54" mass="6112">MGGLPLNQKGGMGWDREVGKQDISLKVSNIDKMVSILKAFVIIRLGDEYEEERF</sequence>
<dbReference type="Proteomes" id="UP000028868">
    <property type="component" value="Unassembled WGS sequence"/>
</dbReference>
<comment type="caution">
    <text evidence="1">The sequence shown here is derived from an EMBL/GenBank/DDBJ whole genome shotgun (WGS) entry which is preliminary data.</text>
</comment>
<reference evidence="2" key="1">
    <citation type="submission" date="2014-03" db="EMBL/GenBank/DDBJ databases">
        <authorList>
            <person name="Urmite Genomes U."/>
        </authorList>
    </citation>
    <scope>NUCLEOTIDE SEQUENCE [LARGE SCALE GENOMIC DNA]</scope>
    <source>
        <strain evidence="2">HD-03</strain>
    </source>
</reference>
<protein>
    <submittedName>
        <fullName evidence="1">Uncharacterized protein</fullName>
    </submittedName>
</protein>
<accession>A0A024P4F7</accession>
<evidence type="ECO:0000313" key="2">
    <source>
        <dbReference type="Proteomes" id="UP000028868"/>
    </source>
</evidence>
<reference evidence="1 2" key="2">
    <citation type="submission" date="2014-05" db="EMBL/GenBank/DDBJ databases">
        <title>Draft genome sequence of Halobacillus karajensis HK-03.</title>
        <authorList>
            <person name="Khelaifia S."/>
            <person name="Croce O."/>
            <person name="Lagier J.C."/>
            <person name="Raoult D."/>
        </authorList>
    </citation>
    <scope>NUCLEOTIDE SEQUENCE [LARGE SCALE GENOMIC DNA]</scope>
    <source>
        <strain evidence="1 2">HD-03</strain>
    </source>
</reference>
<gene>
    <name evidence="1" type="ORF">BN983_00686</name>
</gene>
<dbReference type="EMBL" id="CCDI010000001">
    <property type="protein sequence ID" value="CDQ22477.1"/>
    <property type="molecule type" value="Genomic_DNA"/>
</dbReference>
<dbReference type="AlphaFoldDB" id="A0A024P4F7"/>
<organism evidence="1 2">
    <name type="scientific">Halobacillus karajensis</name>
    <dbReference type="NCBI Taxonomy" id="195088"/>
    <lineage>
        <taxon>Bacteria</taxon>
        <taxon>Bacillati</taxon>
        <taxon>Bacillota</taxon>
        <taxon>Bacilli</taxon>
        <taxon>Bacillales</taxon>
        <taxon>Bacillaceae</taxon>
        <taxon>Halobacillus</taxon>
    </lineage>
</organism>
<name>A0A024P4F7_9BACI</name>
<proteinExistence type="predicted"/>
<evidence type="ECO:0000313" key="1">
    <source>
        <dbReference type="EMBL" id="CDQ22477.1"/>
    </source>
</evidence>
<keyword evidence="2" id="KW-1185">Reference proteome</keyword>